<keyword evidence="3" id="KW-1185">Reference proteome</keyword>
<reference evidence="3" key="1">
    <citation type="submission" date="2018-09" db="EMBL/GenBank/DDBJ databases">
        <authorList>
            <person name="Livingstone P.G."/>
            <person name="Whitworth D.E."/>
        </authorList>
    </citation>
    <scope>NUCLEOTIDE SEQUENCE [LARGE SCALE GENOMIC DNA]</scope>
    <source>
        <strain evidence="3">CA051B</strain>
    </source>
</reference>
<name>A0A3A8PU89_9BACT</name>
<evidence type="ECO:0000259" key="1">
    <source>
        <dbReference type="Pfam" id="PF09543"/>
    </source>
</evidence>
<gene>
    <name evidence="2" type="ORF">D7V93_21340</name>
</gene>
<dbReference type="InterPro" id="IPR011753">
    <property type="entry name" value="DUSAM_dom"/>
</dbReference>
<dbReference type="AlphaFoldDB" id="A0A3A8PU89"/>
<protein>
    <submittedName>
        <fullName evidence="2">DUSAM domain-containing protein</fullName>
    </submittedName>
</protein>
<evidence type="ECO:0000313" key="2">
    <source>
        <dbReference type="EMBL" id="RKH55982.1"/>
    </source>
</evidence>
<dbReference type="RefSeq" id="WP_120645168.1">
    <property type="nucleotide sequence ID" value="NZ_RAWB01000228.1"/>
</dbReference>
<sequence>MPDAQAWDAIRELNHKVSDLGQPFALTEDVRALLRDTAPDVAITAEEAAEALQSEASTAALLVEIARRIREGSHRLSRMLGELDRRQQTGDADGARQLLLDVLAVEVVPHYRDIIHTYLAALDEED</sequence>
<dbReference type="EMBL" id="RAWB01000228">
    <property type="protein sequence ID" value="RKH55982.1"/>
    <property type="molecule type" value="Genomic_DNA"/>
</dbReference>
<accession>A0A3A8PU89</accession>
<feature type="domain" description="DUSAM" evidence="1">
    <location>
        <begin position="6"/>
        <end position="120"/>
    </location>
</feature>
<dbReference type="NCBIfam" id="TIGR02267">
    <property type="entry name" value="DUSAM domain"/>
    <property type="match status" value="1"/>
</dbReference>
<proteinExistence type="predicted"/>
<comment type="caution">
    <text evidence="2">The sequence shown here is derived from an EMBL/GenBank/DDBJ whole genome shotgun (WGS) entry which is preliminary data.</text>
</comment>
<evidence type="ECO:0000313" key="3">
    <source>
        <dbReference type="Proteomes" id="UP000272888"/>
    </source>
</evidence>
<dbReference type="Proteomes" id="UP000272888">
    <property type="component" value="Unassembled WGS sequence"/>
</dbReference>
<dbReference type="Pfam" id="PF09543">
    <property type="entry name" value="DUF2379"/>
    <property type="match status" value="1"/>
</dbReference>
<organism evidence="2 3">
    <name type="scientific">Corallococcus llansteffanensis</name>
    <dbReference type="NCBI Taxonomy" id="2316731"/>
    <lineage>
        <taxon>Bacteria</taxon>
        <taxon>Pseudomonadati</taxon>
        <taxon>Myxococcota</taxon>
        <taxon>Myxococcia</taxon>
        <taxon>Myxococcales</taxon>
        <taxon>Cystobacterineae</taxon>
        <taxon>Myxococcaceae</taxon>
        <taxon>Corallococcus</taxon>
    </lineage>
</organism>